<protein>
    <recommendedName>
        <fullName evidence="3">Reverse transcriptase</fullName>
    </recommendedName>
</protein>
<organism evidence="1 2">
    <name type="scientific">Phytophthora megakarya</name>
    <dbReference type="NCBI Taxonomy" id="4795"/>
    <lineage>
        <taxon>Eukaryota</taxon>
        <taxon>Sar</taxon>
        <taxon>Stramenopiles</taxon>
        <taxon>Oomycota</taxon>
        <taxon>Peronosporomycetes</taxon>
        <taxon>Peronosporales</taxon>
        <taxon>Peronosporaceae</taxon>
        <taxon>Phytophthora</taxon>
    </lineage>
</organism>
<reference evidence="2" key="1">
    <citation type="submission" date="2017-03" db="EMBL/GenBank/DDBJ databases">
        <title>Phytopthora megakarya and P. palmivora, two closely related causual agents of cacao black pod achieved similar genome size and gene model numbers by different mechanisms.</title>
        <authorList>
            <person name="Ali S."/>
            <person name="Shao J."/>
            <person name="Larry D.J."/>
            <person name="Kronmiller B."/>
            <person name="Shen D."/>
            <person name="Strem M.D."/>
            <person name="Melnick R.L."/>
            <person name="Guiltinan M.J."/>
            <person name="Tyler B.M."/>
            <person name="Meinhardt L.W."/>
            <person name="Bailey B.A."/>
        </authorList>
    </citation>
    <scope>NUCLEOTIDE SEQUENCE [LARGE SCALE GENOMIC DNA]</scope>
    <source>
        <strain evidence="2">zdho120</strain>
    </source>
</reference>
<name>A0A225UT94_9STRA</name>
<proteinExistence type="predicted"/>
<dbReference type="CDD" id="cd00303">
    <property type="entry name" value="retropepsin_like"/>
    <property type="match status" value="1"/>
</dbReference>
<dbReference type="Proteomes" id="UP000198211">
    <property type="component" value="Unassembled WGS sequence"/>
</dbReference>
<gene>
    <name evidence="1" type="ORF">PHMEG_00034591</name>
</gene>
<evidence type="ECO:0000313" key="2">
    <source>
        <dbReference type="Proteomes" id="UP000198211"/>
    </source>
</evidence>
<dbReference type="InterPro" id="IPR021109">
    <property type="entry name" value="Peptidase_aspartic_dom_sf"/>
</dbReference>
<dbReference type="OrthoDB" id="127298at2759"/>
<keyword evidence="2" id="KW-1185">Reference proteome</keyword>
<dbReference type="Gene3D" id="2.40.70.10">
    <property type="entry name" value="Acid Proteases"/>
    <property type="match status" value="1"/>
</dbReference>
<accession>A0A225UT94</accession>
<evidence type="ECO:0000313" key="1">
    <source>
        <dbReference type="EMBL" id="OWY95409.1"/>
    </source>
</evidence>
<dbReference type="EMBL" id="NBNE01012976">
    <property type="protein sequence ID" value="OWY95409.1"/>
    <property type="molecule type" value="Genomic_DNA"/>
</dbReference>
<dbReference type="AlphaFoldDB" id="A0A225UT94"/>
<sequence>MNAVSPEFCERTGLRDSIKDHGVEIPIVLANRQEMKIPKQTLRLHLYIEDFDPYIGDFVVLPVPEQQDILLGMPWLKAANPDIDWVEEKFRPRDYERNRKP</sequence>
<evidence type="ECO:0008006" key="3">
    <source>
        <dbReference type="Google" id="ProtNLM"/>
    </source>
</evidence>
<comment type="caution">
    <text evidence="1">The sequence shown here is derived from an EMBL/GenBank/DDBJ whole genome shotgun (WGS) entry which is preliminary data.</text>
</comment>